<evidence type="ECO:0000256" key="1">
    <source>
        <dbReference type="ARBA" id="ARBA00022737"/>
    </source>
</evidence>
<dbReference type="HOGENOM" id="CLU_897344_0_0_1"/>
<evidence type="ECO:0000259" key="2">
    <source>
        <dbReference type="Pfam" id="PF24883"/>
    </source>
</evidence>
<dbReference type="GeneID" id="13289850"/>
<organism evidence="4">
    <name type="scientific">Leptosphaeria maculans (strain JN3 / isolate v23.1.3 / race Av1-4-5-6-7-8)</name>
    <name type="common">Blackleg fungus</name>
    <name type="synonym">Phoma lingam</name>
    <dbReference type="NCBI Taxonomy" id="985895"/>
    <lineage>
        <taxon>Eukaryota</taxon>
        <taxon>Fungi</taxon>
        <taxon>Dikarya</taxon>
        <taxon>Ascomycota</taxon>
        <taxon>Pezizomycotina</taxon>
        <taxon>Dothideomycetes</taxon>
        <taxon>Pleosporomycetidae</taxon>
        <taxon>Pleosporales</taxon>
        <taxon>Pleosporineae</taxon>
        <taxon>Leptosphaeriaceae</taxon>
        <taxon>Plenodomus</taxon>
        <taxon>Plenodomus lingam/Leptosphaeria maculans species complex</taxon>
    </lineage>
</organism>
<dbReference type="PANTHER" id="PTHR10039">
    <property type="entry name" value="AMELOGENIN"/>
    <property type="match status" value="1"/>
</dbReference>
<proteinExistence type="predicted"/>
<evidence type="ECO:0000313" key="3">
    <source>
        <dbReference type="EMBL" id="CBX96226.1"/>
    </source>
</evidence>
<dbReference type="InterPro" id="IPR056884">
    <property type="entry name" value="NPHP3-like_N"/>
</dbReference>
<feature type="domain" description="Nephrocystin 3-like N-terminal" evidence="2">
    <location>
        <begin position="255"/>
        <end position="292"/>
    </location>
</feature>
<reference evidence="4" key="1">
    <citation type="journal article" date="2011" name="Nat. Commun.">
        <title>Effector diversification within compartments of the Leptosphaeria maculans genome affected by Repeat-Induced Point mutations.</title>
        <authorList>
            <person name="Rouxel T."/>
            <person name="Grandaubert J."/>
            <person name="Hane J.K."/>
            <person name="Hoede C."/>
            <person name="van de Wouw A.P."/>
            <person name="Couloux A."/>
            <person name="Dominguez V."/>
            <person name="Anthouard V."/>
            <person name="Bally P."/>
            <person name="Bourras S."/>
            <person name="Cozijnsen A.J."/>
            <person name="Ciuffetti L.M."/>
            <person name="Degrave A."/>
            <person name="Dilmaghani A."/>
            <person name="Duret L."/>
            <person name="Fudal I."/>
            <person name="Goodwin S.B."/>
            <person name="Gout L."/>
            <person name="Glaser N."/>
            <person name="Linglin J."/>
            <person name="Kema G.H.J."/>
            <person name="Lapalu N."/>
            <person name="Lawrence C.B."/>
            <person name="May K."/>
            <person name="Meyer M."/>
            <person name="Ollivier B."/>
            <person name="Poulain J."/>
            <person name="Schoch C.L."/>
            <person name="Simon A."/>
            <person name="Spatafora J.W."/>
            <person name="Stachowiak A."/>
            <person name="Turgeon B.G."/>
            <person name="Tyler B.M."/>
            <person name="Vincent D."/>
            <person name="Weissenbach J."/>
            <person name="Amselem J."/>
            <person name="Quesneville H."/>
            <person name="Oliver R.P."/>
            <person name="Wincker P."/>
            <person name="Balesdent M.-H."/>
            <person name="Howlett B.J."/>
        </authorList>
    </citation>
    <scope>NUCLEOTIDE SEQUENCE [LARGE SCALE GENOMIC DNA]</scope>
    <source>
        <strain evidence="4">JN3 / isolate v23.1.3 / race Av1-4-5-6-7-8</strain>
    </source>
</reference>
<protein>
    <submittedName>
        <fullName evidence="3">Predicted protein</fullName>
    </submittedName>
</protein>
<dbReference type="PANTHER" id="PTHR10039:SF5">
    <property type="entry name" value="NACHT DOMAIN-CONTAINING PROTEIN"/>
    <property type="match status" value="1"/>
</dbReference>
<dbReference type="InParanoid" id="E4ZXY1"/>
<name>E4ZXY1_LEPMJ</name>
<dbReference type="STRING" id="985895.E4ZXY1"/>
<sequence>MPSPAGECNPRAYKDRRIGIQQCMPVRNLQGKFNIYEHLCLKRLPGSGGRPPTKLDGQMPAPRTALVSSAEEVIKISSQLEAVLAEYDPAVIRSCCNKMKKSLRYHFSGRQTVEGLHNRLKEIIRQLETSVLVDLRDFELAELALIEGEKTRALVVEEHRTTRDTMTTGLKRAQNDLPNTETNLNDHVDSGFADMRKTDSIEHAQEKLLRSLEFTEQFTRYNAIKEKFENTFEWIYDSEQQQAKSESGTISRRCSQKLKDWLVSDQPLFWIQGKPGSGKSTLVKFLYEDGRTRDILQKQDPKAIVVSAYL</sequence>
<accession>E4ZXY1</accession>
<dbReference type="Pfam" id="PF24883">
    <property type="entry name" value="NPHP3_N"/>
    <property type="match status" value="1"/>
</dbReference>
<dbReference type="EMBL" id="FP929128">
    <property type="protein sequence ID" value="CBX96226.1"/>
    <property type="molecule type" value="Genomic_DNA"/>
</dbReference>
<dbReference type="VEuPathDB" id="FungiDB:LEMA_P111450.1"/>
<keyword evidence="1" id="KW-0677">Repeat</keyword>
<evidence type="ECO:0000313" key="4">
    <source>
        <dbReference type="Proteomes" id="UP000002668"/>
    </source>
</evidence>
<keyword evidence="4" id="KW-1185">Reference proteome</keyword>
<dbReference type="AlphaFoldDB" id="E4ZXY1"/>
<dbReference type="Proteomes" id="UP000002668">
    <property type="component" value="Genome"/>
</dbReference>
<gene>
    <name evidence="3" type="ORF">LEMA_P111450.1</name>
</gene>
<dbReference type="OrthoDB" id="443402at2759"/>